<dbReference type="Proteomes" id="UP001497644">
    <property type="component" value="Chromosome 5"/>
</dbReference>
<keyword evidence="2" id="KW-1185">Reference proteome</keyword>
<organism evidence="1 2">
    <name type="scientific">Lasius platythorax</name>
    <dbReference type="NCBI Taxonomy" id="488582"/>
    <lineage>
        <taxon>Eukaryota</taxon>
        <taxon>Metazoa</taxon>
        <taxon>Ecdysozoa</taxon>
        <taxon>Arthropoda</taxon>
        <taxon>Hexapoda</taxon>
        <taxon>Insecta</taxon>
        <taxon>Pterygota</taxon>
        <taxon>Neoptera</taxon>
        <taxon>Endopterygota</taxon>
        <taxon>Hymenoptera</taxon>
        <taxon>Apocrita</taxon>
        <taxon>Aculeata</taxon>
        <taxon>Formicoidea</taxon>
        <taxon>Formicidae</taxon>
        <taxon>Formicinae</taxon>
        <taxon>Lasius</taxon>
        <taxon>Lasius</taxon>
    </lineage>
</organism>
<sequence>MGFLPLVDSKLVRVLVYHRVCRATKPAVPLVATDAIENADNLIGLTLTIHSCPRFTKIVGEVDPPLAGGQVSRMFIGLLYVLYRTRDRIE</sequence>
<evidence type="ECO:0000313" key="2">
    <source>
        <dbReference type="Proteomes" id="UP001497644"/>
    </source>
</evidence>
<protein>
    <submittedName>
        <fullName evidence="1">Uncharacterized protein</fullName>
    </submittedName>
</protein>
<evidence type="ECO:0000313" key="1">
    <source>
        <dbReference type="EMBL" id="CAL1684996.1"/>
    </source>
</evidence>
<reference evidence="1" key="1">
    <citation type="submission" date="2024-04" db="EMBL/GenBank/DDBJ databases">
        <authorList>
            <consortium name="Molecular Ecology Group"/>
        </authorList>
    </citation>
    <scope>NUCLEOTIDE SEQUENCE</scope>
</reference>
<dbReference type="EMBL" id="OZ034828">
    <property type="protein sequence ID" value="CAL1684996.1"/>
    <property type="molecule type" value="Genomic_DNA"/>
</dbReference>
<proteinExistence type="predicted"/>
<dbReference type="AlphaFoldDB" id="A0AAV2NWZ0"/>
<accession>A0AAV2NWZ0</accession>
<gene>
    <name evidence="1" type="ORF">LPLAT_LOCUS10493</name>
</gene>
<name>A0AAV2NWZ0_9HYME</name>